<dbReference type="EMBL" id="REGN01002908">
    <property type="protein sequence ID" value="RNA25529.1"/>
    <property type="molecule type" value="Genomic_DNA"/>
</dbReference>
<keyword evidence="5 14" id="KW-0812">Transmembrane</keyword>
<protein>
    <recommendedName>
        <fullName evidence="3 13">Protein-tyrosine sulfotransferase</fullName>
        <ecNumber evidence="3 13">2.8.2.20</ecNumber>
    </recommendedName>
</protein>
<reference evidence="15 16" key="1">
    <citation type="journal article" date="2018" name="Sci. Rep.">
        <title>Genomic signatures of local adaptation to the degree of environmental predictability in rotifers.</title>
        <authorList>
            <person name="Franch-Gras L."/>
            <person name="Hahn C."/>
            <person name="Garcia-Roger E.M."/>
            <person name="Carmona M.J."/>
            <person name="Serra M."/>
            <person name="Gomez A."/>
        </authorList>
    </citation>
    <scope>NUCLEOTIDE SEQUENCE [LARGE SCALE GENOMIC DNA]</scope>
    <source>
        <strain evidence="15">HYR1</strain>
    </source>
</reference>
<evidence type="ECO:0000256" key="2">
    <source>
        <dbReference type="ARBA" id="ARBA00009988"/>
    </source>
</evidence>
<evidence type="ECO:0000256" key="13">
    <source>
        <dbReference type="RuleBase" id="RU365018"/>
    </source>
</evidence>
<dbReference type="PANTHER" id="PTHR12788">
    <property type="entry name" value="PROTEIN-TYROSINE SULFOTRANSFERASE 2"/>
    <property type="match status" value="1"/>
</dbReference>
<dbReference type="GO" id="GO:0000139">
    <property type="term" value="C:Golgi membrane"/>
    <property type="evidence" value="ECO:0007669"/>
    <property type="project" value="UniProtKB-SubCell"/>
</dbReference>
<name>A0A3M7RPX3_BRAPC</name>
<dbReference type="FunFam" id="3.40.50.300:FF:000290">
    <property type="entry name" value="Protein-tyrosine sulfotransferase"/>
    <property type="match status" value="1"/>
</dbReference>
<comment type="similarity">
    <text evidence="2 13">Belongs to the protein sulfotransferase family.</text>
</comment>
<dbReference type="Proteomes" id="UP000276133">
    <property type="component" value="Unassembled WGS sequence"/>
</dbReference>
<organism evidence="15 16">
    <name type="scientific">Brachionus plicatilis</name>
    <name type="common">Marine rotifer</name>
    <name type="synonym">Brachionus muelleri</name>
    <dbReference type="NCBI Taxonomy" id="10195"/>
    <lineage>
        <taxon>Eukaryota</taxon>
        <taxon>Metazoa</taxon>
        <taxon>Spiralia</taxon>
        <taxon>Gnathifera</taxon>
        <taxon>Rotifera</taxon>
        <taxon>Eurotatoria</taxon>
        <taxon>Monogononta</taxon>
        <taxon>Pseudotrocha</taxon>
        <taxon>Ploima</taxon>
        <taxon>Brachionidae</taxon>
        <taxon>Brachionus</taxon>
    </lineage>
</organism>
<keyword evidence="4 13" id="KW-0808">Transferase</keyword>
<evidence type="ECO:0000313" key="15">
    <source>
        <dbReference type="EMBL" id="RNA25529.1"/>
    </source>
</evidence>
<evidence type="ECO:0000256" key="7">
    <source>
        <dbReference type="ARBA" id="ARBA00022989"/>
    </source>
</evidence>
<comment type="catalytic activity">
    <reaction evidence="12 13">
        <text>L-tyrosyl-[protein] + 3'-phosphoadenylyl sulfate = O-sulfo-L-tyrosine-[protein] + adenosine 3',5'-bisphosphate + H(+)</text>
        <dbReference type="Rhea" id="RHEA:16801"/>
        <dbReference type="Rhea" id="RHEA-COMP:10136"/>
        <dbReference type="Rhea" id="RHEA-COMP:11688"/>
        <dbReference type="ChEBI" id="CHEBI:15378"/>
        <dbReference type="ChEBI" id="CHEBI:46858"/>
        <dbReference type="ChEBI" id="CHEBI:58339"/>
        <dbReference type="ChEBI" id="CHEBI:58343"/>
        <dbReference type="ChEBI" id="CHEBI:65286"/>
        <dbReference type="EC" id="2.8.2.20"/>
    </reaction>
</comment>
<keyword evidence="9 14" id="KW-0472">Membrane</keyword>
<evidence type="ECO:0000256" key="5">
    <source>
        <dbReference type="ARBA" id="ARBA00022692"/>
    </source>
</evidence>
<dbReference type="Pfam" id="PF13469">
    <property type="entry name" value="Sulfotransfer_3"/>
    <property type="match status" value="1"/>
</dbReference>
<comment type="caution">
    <text evidence="15">The sequence shown here is derived from an EMBL/GenBank/DDBJ whole genome shotgun (WGS) entry which is preliminary data.</text>
</comment>
<keyword evidence="11" id="KW-0325">Glycoprotein</keyword>
<keyword evidence="16" id="KW-1185">Reference proteome</keyword>
<dbReference type="GO" id="GO:0008476">
    <property type="term" value="F:protein-tyrosine sulfotransferase activity"/>
    <property type="evidence" value="ECO:0007669"/>
    <property type="project" value="UniProtKB-EC"/>
</dbReference>
<dbReference type="OrthoDB" id="545675at2759"/>
<dbReference type="SUPFAM" id="SSF52540">
    <property type="entry name" value="P-loop containing nucleoside triphosphate hydrolases"/>
    <property type="match status" value="1"/>
</dbReference>
<evidence type="ECO:0000256" key="8">
    <source>
        <dbReference type="ARBA" id="ARBA00023034"/>
    </source>
</evidence>
<evidence type="ECO:0000256" key="1">
    <source>
        <dbReference type="ARBA" id="ARBA00004323"/>
    </source>
</evidence>
<keyword evidence="8" id="KW-0333">Golgi apparatus</keyword>
<dbReference type="Gene3D" id="3.40.50.300">
    <property type="entry name" value="P-loop containing nucleotide triphosphate hydrolases"/>
    <property type="match status" value="1"/>
</dbReference>
<keyword evidence="10" id="KW-1015">Disulfide bond</keyword>
<dbReference type="InterPro" id="IPR027417">
    <property type="entry name" value="P-loop_NTPase"/>
</dbReference>
<dbReference type="AlphaFoldDB" id="A0A3M7RPX3"/>
<feature type="transmembrane region" description="Helical" evidence="14">
    <location>
        <begin position="16"/>
        <end position="33"/>
    </location>
</feature>
<proteinExistence type="inferred from homology"/>
<evidence type="ECO:0000256" key="3">
    <source>
        <dbReference type="ARBA" id="ARBA00013262"/>
    </source>
</evidence>
<evidence type="ECO:0000256" key="11">
    <source>
        <dbReference type="ARBA" id="ARBA00023180"/>
    </source>
</evidence>
<evidence type="ECO:0000256" key="4">
    <source>
        <dbReference type="ARBA" id="ARBA00022679"/>
    </source>
</evidence>
<evidence type="ECO:0000256" key="14">
    <source>
        <dbReference type="SAM" id="Phobius"/>
    </source>
</evidence>
<evidence type="ECO:0000256" key="9">
    <source>
        <dbReference type="ARBA" id="ARBA00023136"/>
    </source>
</evidence>
<keyword evidence="7 14" id="KW-1133">Transmembrane helix</keyword>
<evidence type="ECO:0000256" key="10">
    <source>
        <dbReference type="ARBA" id="ARBA00023157"/>
    </source>
</evidence>
<comment type="function">
    <text evidence="13">Catalyzes the O-sulfation of tyrosine residues within acidic motifs of polypeptides, using 3'-phosphoadenylyl sulfate (PAPS) as cosubstrate.</text>
</comment>
<dbReference type="InterPro" id="IPR026634">
    <property type="entry name" value="TPST-like"/>
</dbReference>
<evidence type="ECO:0000313" key="16">
    <source>
        <dbReference type="Proteomes" id="UP000276133"/>
    </source>
</evidence>
<dbReference type="EC" id="2.8.2.20" evidence="3 13"/>
<accession>A0A3M7RPX3</accession>
<evidence type="ECO:0000256" key="6">
    <source>
        <dbReference type="ARBA" id="ARBA00022968"/>
    </source>
</evidence>
<keyword evidence="6" id="KW-0735">Signal-anchor</keyword>
<dbReference type="STRING" id="10195.A0A3M7RPX3"/>
<sequence length="393" mass="45489">MVFIPLLRRRLKLIDLKYFIIWILSILLVIWIIESDIFSISECIRPIRPNGNAESDLDFVRLNDHIEASDFKKVNQEYSQYSDKVYPYNRNTPLIFVGGVPRSGTTLMRAMLDAHPGIRCGEETRIIPRLIYMRNQWTNSKKEKERLLNAGMSDDVIDSAVGAFILEVIVKHGKPAQHLCNKDPLVLRYSAYMKNVFPNSKFILMIRDGRATVHSIISRRVTITGFNLESYRDCLVRWNTIIEQMYAQCIEIGSESCMPVYYEQLVLHPEKTMKSILNFMNISWSENVIHHEKFIGDEISLSKVERSSDQVIKPVNLEALSSWVGKIPSDVLSQMDIIAPMLKRLGYDPFANPPNYGDPDSKIKENTFHVQQNKEYWRELAKKYSVHIKDGLN</sequence>
<comment type="subcellular location">
    <subcellularLocation>
        <location evidence="1">Golgi apparatus membrane</location>
        <topology evidence="1">Single-pass type II membrane protein</topology>
    </subcellularLocation>
</comment>
<evidence type="ECO:0000256" key="12">
    <source>
        <dbReference type="ARBA" id="ARBA00048460"/>
    </source>
</evidence>
<dbReference type="PANTHER" id="PTHR12788:SF10">
    <property type="entry name" value="PROTEIN-TYROSINE SULFOTRANSFERASE"/>
    <property type="match status" value="1"/>
</dbReference>
<gene>
    <name evidence="15" type="ORF">BpHYR1_029602</name>
</gene>